<dbReference type="PANTHER" id="PTHR30027">
    <property type="entry name" value="RIBOSOMAL RNA SMALL SUBUNIT METHYLTRANSFERASE E"/>
    <property type="match status" value="1"/>
</dbReference>
<comment type="caution">
    <text evidence="12">The sequence shown here is derived from an EMBL/GenBank/DDBJ whole genome shotgun (WGS) entry which is preliminary data.</text>
</comment>
<sequence>MHRFFIEENIGESSKFKLPEDILRQIKNILKIKRGEKITIFDATGFDFISEYSGEDYVSIVEKLPNRREPERHIFLFQSILKKDKMEWIFQKGTEAGVYEFVPVLSSRSVKKDFNLLRAQKIIKEAAEQSGRGRIPGIREIMDFGEALEFVQKERVTGIIADPNSKKQLLEAMREPKIGIFIGPEGGFTEKEIAEAKECGFKAYSLGRLNLRSESAALVASWLMAQ</sequence>
<evidence type="ECO:0000313" key="13">
    <source>
        <dbReference type="Proteomes" id="UP000178894"/>
    </source>
</evidence>
<dbReference type="InterPro" id="IPR006700">
    <property type="entry name" value="RsmE"/>
</dbReference>
<dbReference type="GO" id="GO:0005737">
    <property type="term" value="C:cytoplasm"/>
    <property type="evidence" value="ECO:0007669"/>
    <property type="project" value="UniProtKB-SubCell"/>
</dbReference>
<keyword evidence="6 10" id="KW-0808">Transferase</keyword>
<dbReference type="InterPro" id="IPR029026">
    <property type="entry name" value="tRNA_m1G_MTases_N"/>
</dbReference>
<evidence type="ECO:0000256" key="3">
    <source>
        <dbReference type="ARBA" id="ARBA00022490"/>
    </source>
</evidence>
<dbReference type="STRING" id="1798364.A3G54_04135"/>
<dbReference type="SUPFAM" id="SSF75217">
    <property type="entry name" value="alpha/beta knot"/>
    <property type="match status" value="1"/>
</dbReference>
<comment type="subcellular location">
    <subcellularLocation>
        <location evidence="1 10">Cytoplasm</location>
    </subcellularLocation>
</comment>
<keyword evidence="4 10" id="KW-0698">rRNA processing</keyword>
<comment type="function">
    <text evidence="8 10">Specifically methylates the N3 position of the uracil ring of uridine 1498 (m3U1498) in 16S rRNA. Acts on the fully assembled 30S ribosomal subunit.</text>
</comment>
<evidence type="ECO:0000256" key="5">
    <source>
        <dbReference type="ARBA" id="ARBA00022603"/>
    </source>
</evidence>
<dbReference type="Proteomes" id="UP000178894">
    <property type="component" value="Unassembled WGS sequence"/>
</dbReference>
<evidence type="ECO:0000256" key="4">
    <source>
        <dbReference type="ARBA" id="ARBA00022552"/>
    </source>
</evidence>
<gene>
    <name evidence="12" type="ORF">A3G54_04135</name>
</gene>
<dbReference type="PIRSF" id="PIRSF015601">
    <property type="entry name" value="MTase_slr0722"/>
    <property type="match status" value="1"/>
</dbReference>
<feature type="domain" description="Ribosomal RNA small subunit methyltransferase E methyltransferase" evidence="11">
    <location>
        <begin position="70"/>
        <end position="221"/>
    </location>
</feature>
<dbReference type="InterPro" id="IPR029028">
    <property type="entry name" value="Alpha/beta_knot_MTases"/>
</dbReference>
<name>A0A1F5Y057_9BACT</name>
<dbReference type="Pfam" id="PF04452">
    <property type="entry name" value="Methyltrans_RNA"/>
    <property type="match status" value="1"/>
</dbReference>
<protein>
    <recommendedName>
        <fullName evidence="10">Ribosomal RNA small subunit methyltransferase E</fullName>
        <ecNumber evidence="10">2.1.1.193</ecNumber>
    </recommendedName>
</protein>
<keyword evidence="5 10" id="KW-0489">Methyltransferase</keyword>
<organism evidence="12 13">
    <name type="scientific">Candidatus Giovannonibacteria bacterium RIFCSPLOWO2_12_FULL_44_15</name>
    <dbReference type="NCBI Taxonomy" id="1798364"/>
    <lineage>
        <taxon>Bacteria</taxon>
        <taxon>Candidatus Giovannoniibacteriota</taxon>
    </lineage>
</organism>
<comment type="similarity">
    <text evidence="2 10">Belongs to the RNA methyltransferase RsmE family.</text>
</comment>
<accession>A0A1F5Y057</accession>
<dbReference type="GO" id="GO:0070042">
    <property type="term" value="F:rRNA (uridine-N3-)-methyltransferase activity"/>
    <property type="evidence" value="ECO:0007669"/>
    <property type="project" value="TreeGrafter"/>
</dbReference>
<evidence type="ECO:0000256" key="2">
    <source>
        <dbReference type="ARBA" id="ARBA00005528"/>
    </source>
</evidence>
<evidence type="ECO:0000256" key="1">
    <source>
        <dbReference type="ARBA" id="ARBA00004496"/>
    </source>
</evidence>
<keyword evidence="7 10" id="KW-0949">S-adenosyl-L-methionine</keyword>
<proteinExistence type="inferred from homology"/>
<dbReference type="PANTHER" id="PTHR30027:SF3">
    <property type="entry name" value="16S RRNA (URACIL(1498)-N(3))-METHYLTRANSFERASE"/>
    <property type="match status" value="1"/>
</dbReference>
<dbReference type="EMBL" id="MFIQ01000017">
    <property type="protein sequence ID" value="OGF93450.1"/>
    <property type="molecule type" value="Genomic_DNA"/>
</dbReference>
<keyword evidence="3 10" id="KW-0963">Cytoplasm</keyword>
<evidence type="ECO:0000256" key="6">
    <source>
        <dbReference type="ARBA" id="ARBA00022679"/>
    </source>
</evidence>
<dbReference type="EC" id="2.1.1.193" evidence="10"/>
<dbReference type="GO" id="GO:0070475">
    <property type="term" value="P:rRNA base methylation"/>
    <property type="evidence" value="ECO:0007669"/>
    <property type="project" value="TreeGrafter"/>
</dbReference>
<reference evidence="12 13" key="1">
    <citation type="journal article" date="2016" name="Nat. Commun.">
        <title>Thousands of microbial genomes shed light on interconnected biogeochemical processes in an aquifer system.</title>
        <authorList>
            <person name="Anantharaman K."/>
            <person name="Brown C.T."/>
            <person name="Hug L.A."/>
            <person name="Sharon I."/>
            <person name="Castelle C.J."/>
            <person name="Probst A.J."/>
            <person name="Thomas B.C."/>
            <person name="Singh A."/>
            <person name="Wilkins M.J."/>
            <person name="Karaoz U."/>
            <person name="Brodie E.L."/>
            <person name="Williams K.H."/>
            <person name="Hubbard S.S."/>
            <person name="Banfield J.F."/>
        </authorList>
    </citation>
    <scope>NUCLEOTIDE SEQUENCE [LARGE SCALE GENOMIC DNA]</scope>
</reference>
<evidence type="ECO:0000313" key="12">
    <source>
        <dbReference type="EMBL" id="OGF93450.1"/>
    </source>
</evidence>
<dbReference type="CDD" id="cd18084">
    <property type="entry name" value="RsmE-like"/>
    <property type="match status" value="1"/>
</dbReference>
<dbReference type="Gene3D" id="3.40.1280.10">
    <property type="match status" value="1"/>
</dbReference>
<evidence type="ECO:0000256" key="7">
    <source>
        <dbReference type="ARBA" id="ARBA00022691"/>
    </source>
</evidence>
<dbReference type="InterPro" id="IPR046886">
    <property type="entry name" value="RsmE_MTase_dom"/>
</dbReference>
<dbReference type="AlphaFoldDB" id="A0A1F5Y057"/>
<evidence type="ECO:0000256" key="8">
    <source>
        <dbReference type="ARBA" id="ARBA00025699"/>
    </source>
</evidence>
<comment type="catalytic activity">
    <reaction evidence="9 10">
        <text>uridine(1498) in 16S rRNA + S-adenosyl-L-methionine = N(3)-methyluridine(1498) in 16S rRNA + S-adenosyl-L-homocysteine + H(+)</text>
        <dbReference type="Rhea" id="RHEA:42920"/>
        <dbReference type="Rhea" id="RHEA-COMP:10283"/>
        <dbReference type="Rhea" id="RHEA-COMP:10284"/>
        <dbReference type="ChEBI" id="CHEBI:15378"/>
        <dbReference type="ChEBI" id="CHEBI:57856"/>
        <dbReference type="ChEBI" id="CHEBI:59789"/>
        <dbReference type="ChEBI" id="CHEBI:65315"/>
        <dbReference type="ChEBI" id="CHEBI:74502"/>
        <dbReference type="EC" id="2.1.1.193"/>
    </reaction>
</comment>
<evidence type="ECO:0000259" key="11">
    <source>
        <dbReference type="Pfam" id="PF04452"/>
    </source>
</evidence>
<dbReference type="NCBIfam" id="TIGR00046">
    <property type="entry name" value="RsmE family RNA methyltransferase"/>
    <property type="match status" value="1"/>
</dbReference>
<evidence type="ECO:0000256" key="10">
    <source>
        <dbReference type="PIRNR" id="PIRNR015601"/>
    </source>
</evidence>
<evidence type="ECO:0000256" key="9">
    <source>
        <dbReference type="ARBA" id="ARBA00047944"/>
    </source>
</evidence>